<proteinExistence type="predicted"/>
<comment type="caution">
    <text evidence="5">The sequence shown here is derived from an EMBL/GenBank/DDBJ whole genome shotgun (WGS) entry which is preliminary data.</text>
</comment>
<evidence type="ECO:0000256" key="2">
    <source>
        <dbReference type="ARBA" id="ARBA00023043"/>
    </source>
</evidence>
<dbReference type="PANTHER" id="PTHR24171">
    <property type="entry name" value="ANKYRIN REPEAT DOMAIN-CONTAINING PROTEIN 39-RELATED"/>
    <property type="match status" value="1"/>
</dbReference>
<dbReference type="SMART" id="SM00248">
    <property type="entry name" value="ANK"/>
    <property type="match status" value="4"/>
</dbReference>
<organism evidence="5 6">
    <name type="scientific">Pelagomonas calceolata</name>
    <dbReference type="NCBI Taxonomy" id="35677"/>
    <lineage>
        <taxon>Eukaryota</taxon>
        <taxon>Sar</taxon>
        <taxon>Stramenopiles</taxon>
        <taxon>Ochrophyta</taxon>
        <taxon>Pelagophyceae</taxon>
        <taxon>Pelagomonadales</taxon>
        <taxon>Pelagomonadaceae</taxon>
        <taxon>Pelagomonas</taxon>
    </lineage>
</organism>
<dbReference type="SUPFAM" id="SSF48403">
    <property type="entry name" value="Ankyrin repeat"/>
    <property type="match status" value="1"/>
</dbReference>
<feature type="compositionally biased region" description="Pro residues" evidence="4">
    <location>
        <begin position="248"/>
        <end position="262"/>
    </location>
</feature>
<dbReference type="GO" id="GO:0085020">
    <property type="term" value="P:protein K6-linked ubiquitination"/>
    <property type="evidence" value="ECO:0007669"/>
    <property type="project" value="TreeGrafter"/>
</dbReference>
<evidence type="ECO:0000313" key="5">
    <source>
        <dbReference type="EMBL" id="CAH0366704.1"/>
    </source>
</evidence>
<sequence>MAQLGDEALLQASESGDLFGVGECLDAGASASAQDANGFTALIKAVANGHTDVVDLLLARGAPVNTPAGTHTALRAATLNGQAALVDKLLKAGADASIVSNNARTPLMGACYPRHGVPEASTKACVELLLNDANGRRTLGWQNDDGDTALHLACFGAPAAALVLAKAGAPRDVLNNRDETPDDLARRAGLRLDPGVPLPLPPAPAPAPVFILCGNHLLDRAPWCRCHTGTPSPRHRRDSTHRSIATQPPAPPAPAAPRPKPPQQKAKPPVRVPTGGKYAKPRGRAPLNAEGKPASWDPDLGEWVGIDPNSYYYSVVKKKKPNGIPKPRGRAPLGATWDYDKGEWVGGSGKPKPPGAKKPAPKKKDVVPLTTAEKAAVLHAIAQLDGKATQKKVRRAAESILGAPEGSLDAKKAAVKEVCREEVTRMEDSANAGDAPAAPSIHPSQAMLGEE</sequence>
<feature type="repeat" description="ANK" evidence="3">
    <location>
        <begin position="69"/>
        <end position="101"/>
    </location>
</feature>
<feature type="region of interest" description="Disordered" evidence="4">
    <location>
        <begin position="230"/>
        <end position="298"/>
    </location>
</feature>
<keyword evidence="1" id="KW-0677">Repeat</keyword>
<evidence type="ECO:0000313" key="6">
    <source>
        <dbReference type="Proteomes" id="UP000789595"/>
    </source>
</evidence>
<evidence type="ECO:0000256" key="1">
    <source>
        <dbReference type="ARBA" id="ARBA00022737"/>
    </source>
</evidence>
<dbReference type="AlphaFoldDB" id="A0A8J2SFI3"/>
<gene>
    <name evidence="5" type="ORF">PECAL_1P32110</name>
</gene>
<dbReference type="InterPro" id="IPR002110">
    <property type="entry name" value="Ankyrin_rpt"/>
</dbReference>
<reference evidence="5" key="1">
    <citation type="submission" date="2021-11" db="EMBL/GenBank/DDBJ databases">
        <authorList>
            <consortium name="Genoscope - CEA"/>
            <person name="William W."/>
        </authorList>
    </citation>
    <scope>NUCLEOTIDE SEQUENCE</scope>
</reference>
<dbReference type="Proteomes" id="UP000789595">
    <property type="component" value="Unassembled WGS sequence"/>
</dbReference>
<feature type="region of interest" description="Disordered" evidence="4">
    <location>
        <begin position="425"/>
        <end position="451"/>
    </location>
</feature>
<dbReference type="GO" id="GO:0004842">
    <property type="term" value="F:ubiquitin-protein transferase activity"/>
    <property type="evidence" value="ECO:0007669"/>
    <property type="project" value="TreeGrafter"/>
</dbReference>
<keyword evidence="2 3" id="KW-0040">ANK repeat</keyword>
<name>A0A8J2SFI3_9STRA</name>
<feature type="repeat" description="ANK" evidence="3">
    <location>
        <begin position="37"/>
        <end position="69"/>
    </location>
</feature>
<evidence type="ECO:0000256" key="4">
    <source>
        <dbReference type="SAM" id="MobiDB-lite"/>
    </source>
</evidence>
<dbReference type="Pfam" id="PF12796">
    <property type="entry name" value="Ank_2"/>
    <property type="match status" value="1"/>
</dbReference>
<feature type="region of interest" description="Disordered" evidence="4">
    <location>
        <begin position="320"/>
        <end position="367"/>
    </location>
</feature>
<dbReference type="PROSITE" id="PS50088">
    <property type="entry name" value="ANK_REPEAT"/>
    <property type="match status" value="2"/>
</dbReference>
<dbReference type="OrthoDB" id="539213at2759"/>
<feature type="compositionally biased region" description="Low complexity" evidence="4">
    <location>
        <begin position="263"/>
        <end position="273"/>
    </location>
</feature>
<dbReference type="PROSITE" id="PS50297">
    <property type="entry name" value="ANK_REP_REGION"/>
    <property type="match status" value="1"/>
</dbReference>
<dbReference type="InterPro" id="IPR036770">
    <property type="entry name" value="Ankyrin_rpt-contain_sf"/>
</dbReference>
<keyword evidence="6" id="KW-1185">Reference proteome</keyword>
<evidence type="ECO:0000256" key="3">
    <source>
        <dbReference type="PROSITE-ProRule" id="PRU00023"/>
    </source>
</evidence>
<dbReference type="Gene3D" id="1.25.40.20">
    <property type="entry name" value="Ankyrin repeat-containing domain"/>
    <property type="match status" value="1"/>
</dbReference>
<protein>
    <submittedName>
        <fullName evidence="5">Uncharacterized protein</fullName>
    </submittedName>
</protein>
<dbReference type="PANTHER" id="PTHR24171:SF8">
    <property type="entry name" value="BRCA1-ASSOCIATED RING DOMAIN PROTEIN 1"/>
    <property type="match status" value="1"/>
</dbReference>
<accession>A0A8J2SFI3</accession>
<dbReference type="EMBL" id="CAKKNE010000001">
    <property type="protein sequence ID" value="CAH0366704.1"/>
    <property type="molecule type" value="Genomic_DNA"/>
</dbReference>